<keyword evidence="2" id="KW-1185">Reference proteome</keyword>
<dbReference type="EMBL" id="FOXP01000011">
    <property type="protein sequence ID" value="SFP94542.1"/>
    <property type="molecule type" value="Genomic_DNA"/>
</dbReference>
<organism evidence="1 2">
    <name type="scientific">Sphingomonas rubra</name>
    <dbReference type="NCBI Taxonomy" id="634430"/>
    <lineage>
        <taxon>Bacteria</taxon>
        <taxon>Pseudomonadati</taxon>
        <taxon>Pseudomonadota</taxon>
        <taxon>Alphaproteobacteria</taxon>
        <taxon>Sphingomonadales</taxon>
        <taxon>Sphingomonadaceae</taxon>
        <taxon>Sphingomonas</taxon>
    </lineage>
</organism>
<protein>
    <submittedName>
        <fullName evidence="1">Uncharacterized protein</fullName>
    </submittedName>
</protein>
<dbReference type="AlphaFoldDB" id="A0A1I5UH09"/>
<accession>A0A1I5UH09</accession>
<name>A0A1I5UH09_9SPHN</name>
<gene>
    <name evidence="1" type="ORF">SAMN04488241_111180</name>
</gene>
<reference evidence="1 2" key="1">
    <citation type="submission" date="2016-10" db="EMBL/GenBank/DDBJ databases">
        <authorList>
            <person name="de Groot N.N."/>
        </authorList>
    </citation>
    <scope>NUCLEOTIDE SEQUENCE [LARGE SCALE GENOMIC DNA]</scope>
    <source>
        <strain evidence="1 2">CGMCC 1.9113</strain>
    </source>
</reference>
<proteinExistence type="predicted"/>
<evidence type="ECO:0000313" key="2">
    <source>
        <dbReference type="Proteomes" id="UP000199586"/>
    </source>
</evidence>
<sequence>MLLPAWDRPTTAHLQLLMDKFQRIETGEIPRLMLFLPPGSAKSTYGSKLFPAWFLGRKRGRSCGSAWKRDPDSGVIGVEKGPLIPVV</sequence>
<evidence type="ECO:0000313" key="1">
    <source>
        <dbReference type="EMBL" id="SFP94542.1"/>
    </source>
</evidence>
<dbReference type="STRING" id="634430.SAMN04488241_111180"/>
<dbReference type="Proteomes" id="UP000199586">
    <property type="component" value="Unassembled WGS sequence"/>
</dbReference>